<sequence>MLNNLIDQVKLKILARKRLARIQTKVDPLFSLSEKMFNVLNTSLDNDLDRMRVISTMNNLMKHQIDINMQIKEKEYLKQEQAYDIFNSFKKTN</sequence>
<gene>
    <name evidence="1" type="ORF">CGPG_00026</name>
    <name evidence="2" type="ORF">PhiST_gp084</name>
</gene>
<reference evidence="1 4" key="1">
    <citation type="submission" date="2010-11" db="EMBL/GenBank/DDBJ databases">
        <title>The Genome Sequence of Cellulophaga phage phiST.</title>
        <authorList>
            <consortium name="The Broad Institute Genome Sequencing Platform"/>
            <person name="Henn M.R."/>
            <person name="Reimann L."/>
            <person name="Holmfelt K."/>
            <person name="Levin J."/>
            <person name="Malboeuf C."/>
            <person name="Casali M."/>
            <person name="Russ C."/>
            <person name="Lennon N."/>
            <person name="Chapman S.B."/>
            <person name="Erlich R."/>
            <person name="Young S.K."/>
            <person name="Yandava C."/>
            <person name="Zeng Q."/>
            <person name="Alvarado L."/>
            <person name="Anderson S."/>
            <person name="Berlin A."/>
            <person name="Chen Z."/>
            <person name="Freedman E."/>
            <person name="Gellesch M."/>
            <person name="Goldberg J."/>
            <person name="Green L."/>
            <person name="Griggs A."/>
            <person name="Gujja S."/>
            <person name="Heilman E.R."/>
            <person name="Heiman D."/>
            <person name="Hollinger A."/>
            <person name="Howarth C."/>
            <person name="Larson L."/>
            <person name="Mehta T."/>
            <person name="Pearson M."/>
            <person name="Roberts A."/>
            <person name="Ryan E."/>
            <person name="Saif S."/>
            <person name="Shea T."/>
            <person name="Shenoy N."/>
            <person name="Sisk P."/>
            <person name="Stolte C."/>
            <person name="Sykes S."/>
            <person name="White J."/>
            <person name="Haas B."/>
            <person name="Nusbaum C."/>
            <person name="Birren B."/>
        </authorList>
    </citation>
    <scope>NUCLEOTIDE SEQUENCE [LARGE SCALE GENOMIC DNA]</scope>
    <source>
        <strain evidence="4">phiST</strain>
        <strain evidence="1">PhiST</strain>
    </source>
</reference>
<keyword evidence="4" id="KW-1185">Reference proteome</keyword>
<dbReference type="EMBL" id="KC821604">
    <property type="protein sequence ID" value="AGO47223.1"/>
    <property type="molecule type" value="Genomic_DNA"/>
</dbReference>
<name>M4SN80_9CAUD</name>
<dbReference type="Proteomes" id="UP000203074">
    <property type="component" value="Segment"/>
</dbReference>
<evidence type="ECO:0000313" key="1">
    <source>
        <dbReference type="EMBL" id="AGH56725.1"/>
    </source>
</evidence>
<accession>M4SN80</accession>
<dbReference type="Proteomes" id="UP000014729">
    <property type="component" value="Segment"/>
</dbReference>
<evidence type="ECO:0000313" key="4">
    <source>
        <dbReference type="Proteomes" id="UP000203074"/>
    </source>
</evidence>
<dbReference type="GeneID" id="15009924"/>
<reference evidence="3" key="3">
    <citation type="submission" date="2013-03" db="EMBL/GenBank/DDBJ databases">
        <title>The Cellulophaga phages: a novel, diverse, and globally ubiquitous model system.</title>
        <authorList>
            <person name="Holmfeldt K."/>
            <person name="Solonenko N."/>
            <person name="Shah M."/>
            <person name="Corrier K."/>
            <person name="Riemann L."/>
            <person name="VerBerkmoes N.C."/>
            <person name="Sullivan M.B."/>
        </authorList>
    </citation>
    <scope>NUCLEOTIDE SEQUENCE [LARGE SCALE GENOMIC DNA]</scope>
</reference>
<evidence type="ECO:0000313" key="3">
    <source>
        <dbReference type="Proteomes" id="UP000014729"/>
    </source>
</evidence>
<proteinExistence type="predicted"/>
<dbReference type="KEGG" id="vg:15009924"/>
<organism evidence="1 4">
    <name type="scientific">Cellulophaga phage phiST</name>
    <dbReference type="NCBI Taxonomy" id="756282"/>
    <lineage>
        <taxon>Viruses</taxon>
        <taxon>Duplodnaviria</taxon>
        <taxon>Heunggongvirae</taxon>
        <taxon>Uroviricota</taxon>
        <taxon>Caudoviricetes</taxon>
        <taxon>Cbastvirus</taxon>
        <taxon>Cbastvirus ST</taxon>
    </lineage>
</organism>
<reference evidence="2 3" key="2">
    <citation type="journal article" date="2013" name="Proc. Natl. Acad. Sci. U.S.A.">
        <title>Twelve previously unknown phage genera are ubiquitous in global oceans.</title>
        <authorList>
            <person name="Holmfeldt K."/>
            <person name="Solonenko N."/>
            <person name="Shah M."/>
            <person name="Corrier K."/>
            <person name="Riemann L."/>
            <person name="Verberkmoes N.C."/>
            <person name="Sullivan M.B."/>
        </authorList>
    </citation>
    <scope>NUCLEOTIDE SEQUENCE [LARGE SCALE GENOMIC DNA]</scope>
    <source>
        <strain evidence="2">PhiST</strain>
    </source>
</reference>
<evidence type="ECO:0000313" key="2">
    <source>
        <dbReference type="EMBL" id="AGO47223.1"/>
    </source>
</evidence>
<dbReference type="EMBL" id="HQ634192">
    <property type="protein sequence ID" value="AGH56725.1"/>
    <property type="molecule type" value="Genomic_DNA"/>
</dbReference>
<protein>
    <submittedName>
        <fullName evidence="1">Uncharacterized protein</fullName>
    </submittedName>
</protein>
<dbReference type="RefSeq" id="YP_007673408.1">
    <property type="nucleotide sequence ID" value="NC_020842.1"/>
</dbReference>